<reference evidence="8 9" key="1">
    <citation type="submission" date="2020-11" db="EMBL/GenBank/DDBJ databases">
        <title>Amino acid is mineralized and recycled by bacteria in oceanic microbiome.</title>
        <authorList>
            <person name="Zheng L.Y."/>
        </authorList>
    </citation>
    <scope>NUCLEOTIDE SEQUENCE [LARGE SCALE GENOMIC DNA]</scope>
    <source>
        <strain evidence="8 9">A32-1</strain>
    </source>
</reference>
<keyword evidence="6" id="KW-0800">Toxin</keyword>
<keyword evidence="5 6" id="KW-0460">Magnesium</keyword>
<protein>
    <recommendedName>
        <fullName evidence="6">Ribonuclease VapC</fullName>
        <shortName evidence="6">RNase VapC</shortName>
        <ecNumber evidence="6">3.1.-.-</ecNumber>
    </recommendedName>
    <alternativeName>
        <fullName evidence="6">Toxin VapC</fullName>
    </alternativeName>
</protein>
<dbReference type="Gene3D" id="3.40.50.1010">
    <property type="entry name" value="5'-nuclease"/>
    <property type="match status" value="1"/>
</dbReference>
<gene>
    <name evidence="6" type="primary">vapC</name>
    <name evidence="8" type="ORF">IT882_02355</name>
</gene>
<name>A0A7S8MXH8_9MICO</name>
<evidence type="ECO:0000256" key="5">
    <source>
        <dbReference type="ARBA" id="ARBA00022842"/>
    </source>
</evidence>
<dbReference type="InterPro" id="IPR002716">
    <property type="entry name" value="PIN_dom"/>
</dbReference>
<feature type="binding site" evidence="6">
    <location>
        <position position="97"/>
    </location>
    <ligand>
        <name>Mg(2+)</name>
        <dbReference type="ChEBI" id="CHEBI:18420"/>
    </ligand>
</feature>
<accession>A0A7S8MXH8</accession>
<dbReference type="GO" id="GO:0004540">
    <property type="term" value="F:RNA nuclease activity"/>
    <property type="evidence" value="ECO:0007669"/>
    <property type="project" value="InterPro"/>
</dbReference>
<keyword evidence="2 6" id="KW-0540">Nuclease</keyword>
<evidence type="ECO:0000259" key="7">
    <source>
        <dbReference type="Pfam" id="PF01850"/>
    </source>
</evidence>
<keyword evidence="9" id="KW-1185">Reference proteome</keyword>
<dbReference type="InterPro" id="IPR029060">
    <property type="entry name" value="PIN-like_dom_sf"/>
</dbReference>
<proteinExistence type="inferred from homology"/>
<dbReference type="InterPro" id="IPR022907">
    <property type="entry name" value="VapC_family"/>
</dbReference>
<evidence type="ECO:0000256" key="4">
    <source>
        <dbReference type="ARBA" id="ARBA00022801"/>
    </source>
</evidence>
<dbReference type="GO" id="GO:0000287">
    <property type="term" value="F:magnesium ion binding"/>
    <property type="evidence" value="ECO:0007669"/>
    <property type="project" value="UniProtKB-UniRule"/>
</dbReference>
<dbReference type="GO" id="GO:0016787">
    <property type="term" value="F:hydrolase activity"/>
    <property type="evidence" value="ECO:0007669"/>
    <property type="project" value="UniProtKB-KW"/>
</dbReference>
<keyword evidence="3 6" id="KW-0479">Metal-binding</keyword>
<dbReference type="Proteomes" id="UP000594480">
    <property type="component" value="Chromosome"/>
</dbReference>
<sequence length="135" mass="15164">MIVDTSALLAYFDANEPRHTDVARIIENTDAPLIVSPYVIAELDYLVLTRHGSDAELVVLDELTSGAWELADMTSARIRVATEIVRRYADQPIGLTDASNIVLADAYRTRQIATLDRRHFEVLRFDDHTAIEILP</sequence>
<evidence type="ECO:0000313" key="8">
    <source>
        <dbReference type="EMBL" id="QPE04985.1"/>
    </source>
</evidence>
<feature type="binding site" evidence="6">
    <location>
        <position position="4"/>
    </location>
    <ligand>
        <name>Mg(2+)</name>
        <dbReference type="ChEBI" id="CHEBI:18420"/>
    </ligand>
</feature>
<dbReference type="SUPFAM" id="SSF88723">
    <property type="entry name" value="PIN domain-like"/>
    <property type="match status" value="1"/>
</dbReference>
<dbReference type="Pfam" id="PF01850">
    <property type="entry name" value="PIN"/>
    <property type="match status" value="1"/>
</dbReference>
<dbReference type="AlphaFoldDB" id="A0A7S8MXH8"/>
<evidence type="ECO:0000256" key="6">
    <source>
        <dbReference type="HAMAP-Rule" id="MF_00265"/>
    </source>
</evidence>
<comment type="cofactor">
    <cofactor evidence="6">
        <name>Mg(2+)</name>
        <dbReference type="ChEBI" id="CHEBI:18420"/>
    </cofactor>
</comment>
<dbReference type="HAMAP" id="MF_00265">
    <property type="entry name" value="VapC_Nob1"/>
    <property type="match status" value="1"/>
</dbReference>
<evidence type="ECO:0000313" key="9">
    <source>
        <dbReference type="Proteomes" id="UP000594480"/>
    </source>
</evidence>
<dbReference type="EMBL" id="CP064760">
    <property type="protein sequence ID" value="QPE04985.1"/>
    <property type="molecule type" value="Genomic_DNA"/>
</dbReference>
<dbReference type="GO" id="GO:0090729">
    <property type="term" value="F:toxin activity"/>
    <property type="evidence" value="ECO:0007669"/>
    <property type="project" value="UniProtKB-KW"/>
</dbReference>
<dbReference type="EC" id="3.1.-.-" evidence="6"/>
<feature type="domain" description="PIN" evidence="7">
    <location>
        <begin position="1"/>
        <end position="121"/>
    </location>
</feature>
<dbReference type="RefSeq" id="WP_195693006.1">
    <property type="nucleotide sequence ID" value="NZ_CP064760.1"/>
</dbReference>
<keyword evidence="4 6" id="KW-0378">Hydrolase</keyword>
<comment type="function">
    <text evidence="6">Toxic component of a toxin-antitoxin (TA) system. An RNase.</text>
</comment>
<comment type="similarity">
    <text evidence="6">Belongs to the PINc/VapC protein family.</text>
</comment>
<dbReference type="KEGG" id="msf:IT882_02355"/>
<keyword evidence="1 6" id="KW-1277">Toxin-antitoxin system</keyword>
<evidence type="ECO:0000256" key="3">
    <source>
        <dbReference type="ARBA" id="ARBA00022723"/>
    </source>
</evidence>
<evidence type="ECO:0000256" key="2">
    <source>
        <dbReference type="ARBA" id="ARBA00022722"/>
    </source>
</evidence>
<evidence type="ECO:0000256" key="1">
    <source>
        <dbReference type="ARBA" id="ARBA00022649"/>
    </source>
</evidence>
<organism evidence="8 9">
    <name type="scientific">Microbacterium schleiferi</name>
    <dbReference type="NCBI Taxonomy" id="69362"/>
    <lineage>
        <taxon>Bacteria</taxon>
        <taxon>Bacillati</taxon>
        <taxon>Actinomycetota</taxon>
        <taxon>Actinomycetes</taxon>
        <taxon>Micrococcales</taxon>
        <taxon>Microbacteriaceae</taxon>
        <taxon>Microbacterium</taxon>
    </lineage>
</organism>